<evidence type="ECO:0000256" key="6">
    <source>
        <dbReference type="SAM" id="Phobius"/>
    </source>
</evidence>
<evidence type="ECO:0000313" key="8">
    <source>
        <dbReference type="Proteomes" id="UP000663836"/>
    </source>
</evidence>
<dbReference type="Proteomes" id="UP000663836">
    <property type="component" value="Unassembled WGS sequence"/>
</dbReference>
<reference evidence="7" key="1">
    <citation type="submission" date="2021-02" db="EMBL/GenBank/DDBJ databases">
        <authorList>
            <person name="Nowell W R."/>
        </authorList>
    </citation>
    <scope>NUCLEOTIDE SEQUENCE</scope>
</reference>
<gene>
    <name evidence="7" type="ORF">JBS370_LOCUS29310</name>
</gene>
<keyword evidence="5 6" id="KW-0472">Membrane</keyword>
<dbReference type="GO" id="GO:0022857">
    <property type="term" value="F:transmembrane transporter activity"/>
    <property type="evidence" value="ECO:0007669"/>
    <property type="project" value="UniProtKB-ARBA"/>
</dbReference>
<name>A0A819SS58_9BILA</name>
<keyword evidence="3 6" id="KW-0812">Transmembrane</keyword>
<evidence type="ECO:0000313" key="7">
    <source>
        <dbReference type="EMBL" id="CAF4055946.1"/>
    </source>
</evidence>
<evidence type="ECO:0000256" key="4">
    <source>
        <dbReference type="ARBA" id="ARBA00022989"/>
    </source>
</evidence>
<evidence type="ECO:0000256" key="3">
    <source>
        <dbReference type="ARBA" id="ARBA00022692"/>
    </source>
</evidence>
<keyword evidence="4 6" id="KW-1133">Transmembrane helix</keyword>
<protein>
    <submittedName>
        <fullName evidence="7">Uncharacterized protein</fullName>
    </submittedName>
</protein>
<evidence type="ECO:0000256" key="5">
    <source>
        <dbReference type="ARBA" id="ARBA00023136"/>
    </source>
</evidence>
<sequence>MAPQRATAKDVFTSVYNGTGFPFAYVCCIGILSTIFSFSGYEAGAHMAEETRSARRAGNADKRSTSELQKVKVGLGQDFIWI</sequence>
<dbReference type="GO" id="GO:0016020">
    <property type="term" value="C:membrane"/>
    <property type="evidence" value="ECO:0007669"/>
    <property type="project" value="UniProtKB-SubCell"/>
</dbReference>
<feature type="transmembrane region" description="Helical" evidence="6">
    <location>
        <begin position="20"/>
        <end position="38"/>
    </location>
</feature>
<proteinExistence type="predicted"/>
<dbReference type="EMBL" id="CAJOBD010006251">
    <property type="protein sequence ID" value="CAF4055946.1"/>
    <property type="molecule type" value="Genomic_DNA"/>
</dbReference>
<organism evidence="7 8">
    <name type="scientific">Rotaria sordida</name>
    <dbReference type="NCBI Taxonomy" id="392033"/>
    <lineage>
        <taxon>Eukaryota</taxon>
        <taxon>Metazoa</taxon>
        <taxon>Spiralia</taxon>
        <taxon>Gnathifera</taxon>
        <taxon>Rotifera</taxon>
        <taxon>Eurotatoria</taxon>
        <taxon>Bdelloidea</taxon>
        <taxon>Philodinida</taxon>
        <taxon>Philodinidae</taxon>
        <taxon>Rotaria</taxon>
    </lineage>
</organism>
<keyword evidence="2" id="KW-0813">Transport</keyword>
<evidence type="ECO:0000256" key="2">
    <source>
        <dbReference type="ARBA" id="ARBA00022448"/>
    </source>
</evidence>
<dbReference type="AlphaFoldDB" id="A0A819SS58"/>
<accession>A0A819SS58</accession>
<dbReference type="PANTHER" id="PTHR45649:SF26">
    <property type="entry name" value="OS04G0435100 PROTEIN"/>
    <property type="match status" value="1"/>
</dbReference>
<dbReference type="PANTHER" id="PTHR45649">
    <property type="entry name" value="AMINO-ACID PERMEASE BAT1"/>
    <property type="match status" value="1"/>
</dbReference>
<comment type="caution">
    <text evidence="7">The sequence shown here is derived from an EMBL/GenBank/DDBJ whole genome shotgun (WGS) entry which is preliminary data.</text>
</comment>
<evidence type="ECO:0000256" key="1">
    <source>
        <dbReference type="ARBA" id="ARBA00004141"/>
    </source>
</evidence>
<comment type="subcellular location">
    <subcellularLocation>
        <location evidence="1">Membrane</location>
        <topology evidence="1">Multi-pass membrane protein</topology>
    </subcellularLocation>
</comment>